<reference evidence="10" key="1">
    <citation type="submission" date="2020-08" db="EMBL/GenBank/DDBJ databases">
        <title>Genomic Encyclopedia of Type Strains, Phase IV (KMG-V): Genome sequencing to study the core and pangenomes of soil and plant-associated prokaryotes.</title>
        <authorList>
            <person name="Whitman W."/>
        </authorList>
    </citation>
    <scope>NUCLEOTIDE SEQUENCE [LARGE SCALE GENOMIC DNA]</scope>
    <source>
        <strain evidence="10">M8UP27</strain>
    </source>
</reference>
<dbReference type="InterPro" id="IPR057739">
    <property type="entry name" value="Glyco_hydro_29_N"/>
</dbReference>
<dbReference type="Pfam" id="PF01120">
    <property type="entry name" value="Alpha_L_fucos"/>
    <property type="match status" value="1"/>
</dbReference>
<organism evidence="10 11">
    <name type="scientific">Tunturiibacter empetritectus</name>
    <dbReference type="NCBI Taxonomy" id="3069691"/>
    <lineage>
        <taxon>Bacteria</taxon>
        <taxon>Pseudomonadati</taxon>
        <taxon>Acidobacteriota</taxon>
        <taxon>Terriglobia</taxon>
        <taxon>Terriglobales</taxon>
        <taxon>Acidobacteriaceae</taxon>
        <taxon>Tunturiibacter</taxon>
    </lineage>
</organism>
<feature type="chain" id="PRO_5030842274" description="alpha-L-fucosidase" evidence="8">
    <location>
        <begin position="26"/>
        <end position="456"/>
    </location>
</feature>
<evidence type="ECO:0000313" key="11">
    <source>
        <dbReference type="Proteomes" id="UP000568106"/>
    </source>
</evidence>
<dbReference type="InterPro" id="IPR016286">
    <property type="entry name" value="FUC_metazoa-typ"/>
</dbReference>
<dbReference type="EMBL" id="JACHDY010000008">
    <property type="protein sequence ID" value="MBB5319364.1"/>
    <property type="molecule type" value="Genomic_DNA"/>
</dbReference>
<dbReference type="Proteomes" id="UP000568106">
    <property type="component" value="Unassembled WGS sequence"/>
</dbReference>
<evidence type="ECO:0000256" key="5">
    <source>
        <dbReference type="ARBA" id="ARBA00022801"/>
    </source>
</evidence>
<dbReference type="AlphaFoldDB" id="A0A7W8MUJ4"/>
<evidence type="ECO:0000313" key="10">
    <source>
        <dbReference type="EMBL" id="MBB5319364.1"/>
    </source>
</evidence>
<name>A0A7W8MUJ4_9BACT</name>
<dbReference type="SMART" id="SM00812">
    <property type="entry name" value="Alpha_L_fucos"/>
    <property type="match status" value="1"/>
</dbReference>
<proteinExistence type="inferred from homology"/>
<dbReference type="PIRSF" id="PIRSF001092">
    <property type="entry name" value="Alpha-L-fucosidase"/>
    <property type="match status" value="1"/>
</dbReference>
<evidence type="ECO:0000256" key="3">
    <source>
        <dbReference type="ARBA" id="ARBA00012662"/>
    </source>
</evidence>
<evidence type="ECO:0000256" key="4">
    <source>
        <dbReference type="ARBA" id="ARBA00022729"/>
    </source>
</evidence>
<dbReference type="GO" id="GO:0016139">
    <property type="term" value="P:glycoside catabolic process"/>
    <property type="evidence" value="ECO:0007669"/>
    <property type="project" value="TreeGrafter"/>
</dbReference>
<keyword evidence="6 10" id="KW-0326">Glycosidase</keyword>
<dbReference type="GO" id="GO:0006004">
    <property type="term" value="P:fucose metabolic process"/>
    <property type="evidence" value="ECO:0007669"/>
    <property type="project" value="InterPro"/>
</dbReference>
<dbReference type="GO" id="GO:0005764">
    <property type="term" value="C:lysosome"/>
    <property type="evidence" value="ECO:0007669"/>
    <property type="project" value="TreeGrafter"/>
</dbReference>
<evidence type="ECO:0000256" key="8">
    <source>
        <dbReference type="SAM" id="SignalP"/>
    </source>
</evidence>
<feature type="signal peptide" evidence="8">
    <location>
        <begin position="1"/>
        <end position="25"/>
    </location>
</feature>
<comment type="caution">
    <text evidence="10">The sequence shown here is derived from an EMBL/GenBank/DDBJ whole genome shotgun (WGS) entry which is preliminary data.</text>
</comment>
<dbReference type="GO" id="GO:0004560">
    <property type="term" value="F:alpha-L-fucosidase activity"/>
    <property type="evidence" value="ECO:0007669"/>
    <property type="project" value="UniProtKB-EC"/>
</dbReference>
<dbReference type="EC" id="3.2.1.51" evidence="3"/>
<comment type="function">
    <text evidence="1">Alpha-L-fucosidase is responsible for hydrolyzing the alpha-1,6-linked fucose joined to the reducing-end N-acetylglucosamine of the carbohydrate moieties of glycoproteins.</text>
</comment>
<keyword evidence="11" id="KW-1185">Reference proteome</keyword>
<dbReference type="PRINTS" id="PR00741">
    <property type="entry name" value="GLHYDRLASE29"/>
</dbReference>
<dbReference type="InterPro" id="IPR000933">
    <property type="entry name" value="Glyco_hydro_29"/>
</dbReference>
<sequence>MRKNLTITRLTSALLLILGMTSATAQQQSTISDDAAASRIAWWRDAKFGLFMHWGVYSIPGRGEWVQWDEQIPVNEYAKLAAQFHPDKFDPDAWAATAKSAGMKYTVLTARHHDGFALFDDPDSTFTSMKSAAHHDFVADYVKAIRAAGLHVGLYYSPLDWRYPGFFFPGIYQANANEMREQYHRQLNELASHYGKIDILWFDGGGVDWLGFNGIAFKGGWKARPKDQHYSGSFTWQDDQAVDNLRKLQPSLIMNDRTDAPADFLSREGDQAMGNFDNQHPWELCTTLTTGAWGYQPSASIKSRDEVIRLLVGAVGRDGNLLLNVGPPPDGQIVPEQAARLREIGDWLNRYGQSMYATRGGPYLPGDFGVSTYHDKTIYLHILHPAGATLSLPALPTKILSCSSLTGGTADCKQANDSVEITLNGNTDAVDTIVALTLASPAAQIKPITTPVTGKN</sequence>
<dbReference type="SUPFAM" id="SSF51445">
    <property type="entry name" value="(Trans)glycosidases"/>
    <property type="match status" value="1"/>
</dbReference>
<comment type="similarity">
    <text evidence="2">Belongs to the glycosyl hydrolase 29 family.</text>
</comment>
<feature type="site" description="May be important for catalysis" evidence="7">
    <location>
        <position position="285"/>
    </location>
</feature>
<dbReference type="InterPro" id="IPR017853">
    <property type="entry name" value="GH"/>
</dbReference>
<feature type="domain" description="Glycoside hydrolase family 29 N-terminal" evidence="9">
    <location>
        <begin position="23"/>
        <end position="353"/>
    </location>
</feature>
<dbReference type="Gene3D" id="3.20.20.80">
    <property type="entry name" value="Glycosidases"/>
    <property type="match status" value="1"/>
</dbReference>
<keyword evidence="5 10" id="KW-0378">Hydrolase</keyword>
<evidence type="ECO:0000259" key="9">
    <source>
        <dbReference type="Pfam" id="PF01120"/>
    </source>
</evidence>
<accession>A0A7W8MUJ4</accession>
<evidence type="ECO:0000256" key="2">
    <source>
        <dbReference type="ARBA" id="ARBA00007951"/>
    </source>
</evidence>
<evidence type="ECO:0000256" key="7">
    <source>
        <dbReference type="PIRSR" id="PIRSR001092-1"/>
    </source>
</evidence>
<protein>
    <recommendedName>
        <fullName evidence="3">alpha-L-fucosidase</fullName>
        <ecNumber evidence="3">3.2.1.51</ecNumber>
    </recommendedName>
</protein>
<dbReference type="PANTHER" id="PTHR10030:SF37">
    <property type="entry name" value="ALPHA-L-FUCOSIDASE-RELATED"/>
    <property type="match status" value="1"/>
</dbReference>
<evidence type="ECO:0000256" key="6">
    <source>
        <dbReference type="ARBA" id="ARBA00023295"/>
    </source>
</evidence>
<evidence type="ECO:0000256" key="1">
    <source>
        <dbReference type="ARBA" id="ARBA00004071"/>
    </source>
</evidence>
<gene>
    <name evidence="10" type="ORF">HDF09_004072</name>
</gene>
<dbReference type="PANTHER" id="PTHR10030">
    <property type="entry name" value="ALPHA-L-FUCOSIDASE"/>
    <property type="match status" value="1"/>
</dbReference>
<keyword evidence="4 8" id="KW-0732">Signal</keyword>